<dbReference type="GO" id="GO:0003887">
    <property type="term" value="F:DNA-directed DNA polymerase activity"/>
    <property type="evidence" value="ECO:0007669"/>
    <property type="project" value="InterPro"/>
</dbReference>
<dbReference type="GO" id="GO:0003700">
    <property type="term" value="F:DNA-binding transcription factor activity"/>
    <property type="evidence" value="ECO:0007669"/>
    <property type="project" value="InterPro"/>
</dbReference>
<dbReference type="SMART" id="SM00422">
    <property type="entry name" value="HTH_MERR"/>
    <property type="match status" value="1"/>
</dbReference>
<reference evidence="3" key="1">
    <citation type="submission" date="2019-09" db="EMBL/GenBank/DDBJ databases">
        <authorList>
            <person name="Teo W.F.A."/>
            <person name="Duangmal K."/>
        </authorList>
    </citation>
    <scope>NUCLEOTIDE SEQUENCE [LARGE SCALE GENOMIC DNA]</scope>
    <source>
        <strain evidence="3">K81G1</strain>
    </source>
</reference>
<evidence type="ECO:0000256" key="1">
    <source>
        <dbReference type="ARBA" id="ARBA00023125"/>
    </source>
</evidence>
<dbReference type="SMART" id="SM00480">
    <property type="entry name" value="POL3Bc"/>
    <property type="match status" value="1"/>
</dbReference>
<dbReference type="GO" id="GO:0003677">
    <property type="term" value="F:DNA binding"/>
    <property type="evidence" value="ECO:0007669"/>
    <property type="project" value="UniProtKB-KW"/>
</dbReference>
<dbReference type="RefSeq" id="WP_144745695.1">
    <property type="nucleotide sequence ID" value="NZ_VMNW02000004.1"/>
</dbReference>
<evidence type="ECO:0000313" key="3">
    <source>
        <dbReference type="EMBL" id="KAA9165778.1"/>
    </source>
</evidence>
<dbReference type="PANTHER" id="PTHR30204:SF97">
    <property type="entry name" value="MERR FAMILY REGULATORY PROTEIN"/>
    <property type="match status" value="1"/>
</dbReference>
<dbReference type="GO" id="GO:0006260">
    <property type="term" value="P:DNA replication"/>
    <property type="evidence" value="ECO:0007669"/>
    <property type="project" value="InterPro"/>
</dbReference>
<dbReference type="CDD" id="cd00140">
    <property type="entry name" value="beta_clamp"/>
    <property type="match status" value="1"/>
</dbReference>
<dbReference type="Gene3D" id="1.10.1660.10">
    <property type="match status" value="1"/>
</dbReference>
<name>A0A5N0VJE1_9PSEU</name>
<dbReference type="InterPro" id="IPR022637">
    <property type="entry name" value="DNA_polIII_beta_cen"/>
</dbReference>
<dbReference type="SUPFAM" id="SSF46955">
    <property type="entry name" value="Putative DNA-binding domain"/>
    <property type="match status" value="1"/>
</dbReference>
<feature type="domain" description="HTH merR-type" evidence="2">
    <location>
        <begin position="4"/>
        <end position="74"/>
    </location>
</feature>
<dbReference type="PANTHER" id="PTHR30204">
    <property type="entry name" value="REDOX-CYCLING DRUG-SENSING TRANSCRIPTIONAL ACTIVATOR SOXR"/>
    <property type="match status" value="1"/>
</dbReference>
<evidence type="ECO:0000313" key="4">
    <source>
        <dbReference type="Proteomes" id="UP000319769"/>
    </source>
</evidence>
<dbReference type="InterPro" id="IPR046938">
    <property type="entry name" value="DNA_clamp_sf"/>
</dbReference>
<evidence type="ECO:0000259" key="2">
    <source>
        <dbReference type="PROSITE" id="PS50937"/>
    </source>
</evidence>
<dbReference type="Pfam" id="PF02767">
    <property type="entry name" value="DNA_pol3_beta_2"/>
    <property type="match status" value="1"/>
</dbReference>
<dbReference type="PROSITE" id="PS50937">
    <property type="entry name" value="HTH_MERR_2"/>
    <property type="match status" value="1"/>
</dbReference>
<dbReference type="Proteomes" id="UP000319769">
    <property type="component" value="Unassembled WGS sequence"/>
</dbReference>
<dbReference type="InterPro" id="IPR000551">
    <property type="entry name" value="MerR-type_HTH_dom"/>
</dbReference>
<dbReference type="InterPro" id="IPR047057">
    <property type="entry name" value="MerR_fam"/>
</dbReference>
<dbReference type="InterPro" id="IPR009061">
    <property type="entry name" value="DNA-bd_dom_put_sf"/>
</dbReference>
<dbReference type="OrthoDB" id="7849865at2"/>
<organism evidence="3 4">
    <name type="scientific">Amycolatopsis acidicola</name>
    <dbReference type="NCBI Taxonomy" id="2596893"/>
    <lineage>
        <taxon>Bacteria</taxon>
        <taxon>Bacillati</taxon>
        <taxon>Actinomycetota</taxon>
        <taxon>Actinomycetes</taxon>
        <taxon>Pseudonocardiales</taxon>
        <taxon>Pseudonocardiaceae</taxon>
        <taxon>Amycolatopsis</taxon>
    </lineage>
</organism>
<gene>
    <name evidence="3" type="ORF">FPZ12_004640</name>
</gene>
<protein>
    <submittedName>
        <fullName evidence="3">MerR family transcriptional regulator</fullName>
    </submittedName>
</protein>
<dbReference type="Pfam" id="PF13411">
    <property type="entry name" value="MerR_1"/>
    <property type="match status" value="1"/>
</dbReference>
<dbReference type="GO" id="GO:0009360">
    <property type="term" value="C:DNA polymerase III complex"/>
    <property type="evidence" value="ECO:0007669"/>
    <property type="project" value="InterPro"/>
</dbReference>
<dbReference type="GO" id="GO:0008408">
    <property type="term" value="F:3'-5' exonuclease activity"/>
    <property type="evidence" value="ECO:0007669"/>
    <property type="project" value="InterPro"/>
</dbReference>
<dbReference type="EMBL" id="VMNW02000004">
    <property type="protein sequence ID" value="KAA9165778.1"/>
    <property type="molecule type" value="Genomic_DNA"/>
</dbReference>
<sequence>MDETLTISAFARRVGLAPSALRFYDDCEVLKPARVDDATGYRYYSPAQEERARRLRDLRTAGLPLAEVLLVLDGSPEQARRTLAAHQQRLRREAAAAAEAVDRVLHGLTGTSAQVDGVELAGAIRQVVPSAADSVSVELAEGELRLVATDRYRLAIRVLRPENSSGTGSLLVPAAELLELAPVVARQQLVSIDFDGRRVADRGLTTVDGEFPDYRLMLANLAPPRHRVVIDRMRLREALGANPTVLKMGHDELFVDGRALPALCAAEDLTVGFDPGILGPALDDSVGPDVLLETAGAWEPAIVRSATQGSFTTLVMPVKLS</sequence>
<dbReference type="InterPro" id="IPR001001">
    <property type="entry name" value="DNA_polIII_beta"/>
</dbReference>
<dbReference type="AlphaFoldDB" id="A0A5N0VJE1"/>
<dbReference type="SUPFAM" id="SSF55979">
    <property type="entry name" value="DNA clamp"/>
    <property type="match status" value="2"/>
</dbReference>
<proteinExistence type="predicted"/>
<keyword evidence="1" id="KW-0238">DNA-binding</keyword>
<accession>A0A5N0VJE1</accession>
<comment type="caution">
    <text evidence="3">The sequence shown here is derived from an EMBL/GenBank/DDBJ whole genome shotgun (WGS) entry which is preliminary data.</text>
</comment>
<dbReference type="Gene3D" id="3.10.150.10">
    <property type="entry name" value="DNA Polymerase III, subunit A, domain 2"/>
    <property type="match status" value="1"/>
</dbReference>
<keyword evidence="4" id="KW-1185">Reference proteome</keyword>